<organism evidence="5 6">
    <name type="scientific">Tieghemostelium lacteum</name>
    <name type="common">Slime mold</name>
    <name type="synonym">Dictyostelium lacteum</name>
    <dbReference type="NCBI Taxonomy" id="361077"/>
    <lineage>
        <taxon>Eukaryota</taxon>
        <taxon>Amoebozoa</taxon>
        <taxon>Evosea</taxon>
        <taxon>Eumycetozoa</taxon>
        <taxon>Dictyostelia</taxon>
        <taxon>Dictyosteliales</taxon>
        <taxon>Raperosteliaceae</taxon>
        <taxon>Tieghemostelium</taxon>
    </lineage>
</organism>
<dbReference type="OMA" id="TEVMIMI"/>
<proteinExistence type="predicted"/>
<dbReference type="InterPro" id="IPR013783">
    <property type="entry name" value="Ig-like_fold"/>
</dbReference>
<dbReference type="InParanoid" id="A0A152A905"/>
<dbReference type="AlphaFoldDB" id="A0A152A905"/>
<feature type="signal peptide" evidence="4">
    <location>
        <begin position="1"/>
        <end position="20"/>
    </location>
</feature>
<evidence type="ECO:0000313" key="6">
    <source>
        <dbReference type="Proteomes" id="UP000076078"/>
    </source>
</evidence>
<dbReference type="FunCoup" id="A0A152A905">
    <property type="interactions" value="57"/>
</dbReference>
<feature type="chain" id="PRO_5007593773" description="IPT/TIG domain-containing protein" evidence="4">
    <location>
        <begin position="21"/>
        <end position="815"/>
    </location>
</feature>
<sequence length="815" mass="91649">MINFKLPLLLLIVLISSTDSQITQIIPMPNTDTELIFQVTFNPNSPINITEIKTDFSQQSYKPTSITLGLNEIKCIVQLNPNSQTEEYTFIDVNHPNITPYKIIAPLNNKVNLTVLKQPKVKNETILQFSGLYFQPYPPNLYYLIITTTNLNNTRTLDSSKNEIEFLNSTTFQINVGESVGEIEYTITEKAYSSGTLKTTYQKPMISNITFESNEFTISGDNFGDSIYSNYSEIILNSVVQSQSNYQQDFDNNQIILQSNHHSNYSNKFQFEISIGNVSLISPFVFENKAIIKSISELNSYNGGDITIYGSKLNCKNENNSTTEVMIMIGNKNCSNASNLIENEFTSIKCSLPSGNEFDENLTINITIDSVQNQQSTIKFSYHSPSISNYQHIIDDKDDILILNGANFDDISGSIENSNITFNSINFNLKNLFINYTNNSNKSTIIIPLSKLKNNNNNLKNGDIQIHTPNNKTSNSMKIQLKPTIDQIQGKINKNGGLITIIGRYLNLQRFNNNNNNESIIPTTTISIINQNNISICNQIKQFNNISIICNHSPTDSINNNHISIIIDNQQSNNNINVQFQPPIIQSIEIQQQERDTTSMILLIKGENFGTDKSLIQLKIRNQTLNFGQFGIKEISFEDIQIEVVYSKFKNSDSNQILNIIVNNQTSNEFSFEVPTSQQTPKKSGLSVGIIIAIVFGTLAGVVAILVASYIYKTKLGKKKNIEHKNELKPTKQYKNQGIAQEENNKIQQLSKQEDKNETNSKHSDVEMNLNEQPYGLQQELSKSTINAAGGGSIDALPITKNIVELQCHSLDSEY</sequence>
<keyword evidence="3" id="KW-0472">Membrane</keyword>
<keyword evidence="3" id="KW-0812">Transmembrane</keyword>
<evidence type="ECO:0000313" key="5">
    <source>
        <dbReference type="EMBL" id="KYR02605.1"/>
    </source>
</evidence>
<dbReference type="EMBL" id="LODT01000001">
    <property type="protein sequence ID" value="KYR02605.1"/>
    <property type="molecule type" value="Genomic_DNA"/>
</dbReference>
<protein>
    <recommendedName>
        <fullName evidence="7">IPT/TIG domain-containing protein</fullName>
    </recommendedName>
</protein>
<evidence type="ECO:0000256" key="3">
    <source>
        <dbReference type="SAM" id="Phobius"/>
    </source>
</evidence>
<dbReference type="PANTHER" id="PTHR31341">
    <property type="entry name" value="IPT/TIG DOMAIN-CONTAINING PROTEIN-RELATED-RELATED"/>
    <property type="match status" value="1"/>
</dbReference>
<reference evidence="5 6" key="1">
    <citation type="submission" date="2015-12" db="EMBL/GenBank/DDBJ databases">
        <title>Dictyostelia acquired genes for synthesis and detection of signals that induce cell-type specialization by lateral gene transfer from prokaryotes.</title>
        <authorList>
            <person name="Gloeckner G."/>
            <person name="Schaap P."/>
        </authorList>
    </citation>
    <scope>NUCLEOTIDE SEQUENCE [LARGE SCALE GENOMIC DNA]</scope>
    <source>
        <strain evidence="5 6">TK</strain>
    </source>
</reference>
<evidence type="ECO:0008006" key="7">
    <source>
        <dbReference type="Google" id="ProtNLM"/>
    </source>
</evidence>
<comment type="caution">
    <text evidence="5">The sequence shown here is derived from an EMBL/GenBank/DDBJ whole genome shotgun (WGS) entry which is preliminary data.</text>
</comment>
<evidence type="ECO:0000256" key="4">
    <source>
        <dbReference type="SAM" id="SignalP"/>
    </source>
</evidence>
<keyword evidence="2" id="KW-0325">Glycoprotein</keyword>
<name>A0A152A905_TIELA</name>
<gene>
    <name evidence="5" type="ORF">DLAC_00052</name>
</gene>
<dbReference type="InterPro" id="IPR052014">
    <property type="entry name" value="Dictyostelium_Tiger"/>
</dbReference>
<keyword evidence="6" id="KW-1185">Reference proteome</keyword>
<dbReference type="Gene3D" id="2.60.40.10">
    <property type="entry name" value="Immunoglobulins"/>
    <property type="match status" value="1"/>
</dbReference>
<dbReference type="OrthoDB" id="23947at2759"/>
<accession>A0A152A905</accession>
<evidence type="ECO:0000256" key="2">
    <source>
        <dbReference type="ARBA" id="ARBA00023180"/>
    </source>
</evidence>
<dbReference type="Proteomes" id="UP000076078">
    <property type="component" value="Unassembled WGS sequence"/>
</dbReference>
<keyword evidence="3" id="KW-1133">Transmembrane helix</keyword>
<evidence type="ECO:0000256" key="1">
    <source>
        <dbReference type="ARBA" id="ARBA00022729"/>
    </source>
</evidence>
<feature type="transmembrane region" description="Helical" evidence="3">
    <location>
        <begin position="686"/>
        <end position="712"/>
    </location>
</feature>
<keyword evidence="1 4" id="KW-0732">Signal</keyword>